<dbReference type="RefSeq" id="WP_280652423.1">
    <property type="nucleotide sequence ID" value="NZ_JANQDL010000032.1"/>
</dbReference>
<protein>
    <submittedName>
        <fullName evidence="2">Uncharacterized protein</fullName>
    </submittedName>
</protein>
<dbReference type="EMBL" id="JANQDL010000032">
    <property type="protein sequence ID" value="MDH6062953.1"/>
    <property type="molecule type" value="Genomic_DNA"/>
</dbReference>
<keyword evidence="1" id="KW-0812">Transmembrane</keyword>
<keyword evidence="1" id="KW-1133">Transmembrane helix</keyword>
<comment type="caution">
    <text evidence="2">The sequence shown here is derived from an EMBL/GenBank/DDBJ whole genome shotgun (WGS) entry which is preliminary data.</text>
</comment>
<dbReference type="Proteomes" id="UP001159370">
    <property type="component" value="Unassembled WGS sequence"/>
</dbReference>
<keyword evidence="1" id="KW-0472">Membrane</keyword>
<feature type="transmembrane region" description="Helical" evidence="1">
    <location>
        <begin position="98"/>
        <end position="121"/>
    </location>
</feature>
<reference evidence="2 3" key="1">
    <citation type="journal article" date="2023" name="J. Phycol.">
        <title>Chrysosporum ovalisporum is synonymous with the true-branching cyanobacterium Umezakia natans (Nostocales/Aphanizomenonaceae).</title>
        <authorList>
            <person name="McGregor G.B."/>
            <person name="Sendall B.C."/>
            <person name="Niiyama Y."/>
            <person name="Tuji A."/>
            <person name="Willis A."/>
        </authorList>
    </citation>
    <scope>NUCLEOTIDE SEQUENCE [LARGE SCALE GENOMIC DNA]</scope>
    <source>
        <strain evidence="2 3">FSS-62</strain>
    </source>
</reference>
<feature type="transmembrane region" description="Helical" evidence="1">
    <location>
        <begin position="23"/>
        <end position="45"/>
    </location>
</feature>
<sequence length="139" mass="15978">MDWSKNLQQFQHIVVFKFPQAPYFLLLISLLISLVCGLPFAITLQERVEDWIENHSSSTLPRWGKLQLLIPFIGISIGVYIAFASLLEILGLPTLPSYLLSLLGTTFLCLWVWSEIGNLLFRKLLRSYLDKSSKLSHQR</sequence>
<proteinExistence type="predicted"/>
<organism evidence="2 3">
    <name type="scientific">Umezakia ovalisporum FSS-62</name>
    <dbReference type="NCBI Taxonomy" id="2971776"/>
    <lineage>
        <taxon>Bacteria</taxon>
        <taxon>Bacillati</taxon>
        <taxon>Cyanobacteriota</taxon>
        <taxon>Cyanophyceae</taxon>
        <taxon>Nostocales</taxon>
        <taxon>Nodulariaceae</taxon>
        <taxon>Umezakia</taxon>
    </lineage>
</organism>
<dbReference type="GeneID" id="83685678"/>
<evidence type="ECO:0000256" key="1">
    <source>
        <dbReference type="SAM" id="Phobius"/>
    </source>
</evidence>
<evidence type="ECO:0000313" key="2">
    <source>
        <dbReference type="EMBL" id="MDH6062953.1"/>
    </source>
</evidence>
<dbReference type="AlphaFoldDB" id="A0AA43KEG7"/>
<gene>
    <name evidence="2" type="ORF">NWP23_03945</name>
</gene>
<accession>A0AA43KEG7</accession>
<evidence type="ECO:0000313" key="3">
    <source>
        <dbReference type="Proteomes" id="UP001159370"/>
    </source>
</evidence>
<name>A0AA43KEG7_9CYAN</name>
<feature type="transmembrane region" description="Helical" evidence="1">
    <location>
        <begin position="66"/>
        <end position="86"/>
    </location>
</feature>